<evidence type="ECO:0000313" key="2">
    <source>
        <dbReference type="Proteomes" id="UP000621799"/>
    </source>
</evidence>
<dbReference type="Pfam" id="PF01257">
    <property type="entry name" value="2Fe-2S_thioredx"/>
    <property type="match status" value="1"/>
</dbReference>
<gene>
    <name evidence="1" type="ORF">IQ235_11455</name>
</gene>
<name>A0A928W032_9CYAN</name>
<keyword evidence="2" id="KW-1185">Reference proteome</keyword>
<proteinExistence type="predicted"/>
<dbReference type="PANTHER" id="PTHR47682:SF1">
    <property type="entry name" value="TETRATRICOPEPTIDE REPEAT (TPR)-CONTAINING PROTEIN"/>
    <property type="match status" value="1"/>
</dbReference>
<dbReference type="Gene3D" id="3.40.30.10">
    <property type="entry name" value="Glutaredoxin"/>
    <property type="match status" value="1"/>
</dbReference>
<sequence length="95" mass="10405">MPKIDRVLVCQNRTCRRQGSPAVLATFKANPVADVTVEGCGCLGQCGSGPMVLVLPEETWYDRVQPGEVVAVIEQHLLGGQPVKAMLYRKFHPSR</sequence>
<dbReference type="RefSeq" id="WP_264321609.1">
    <property type="nucleotide sequence ID" value="NZ_JADEXN010000189.1"/>
</dbReference>
<protein>
    <submittedName>
        <fullName evidence="1">(2Fe-2S) ferredoxin domain-containing protein</fullName>
    </submittedName>
</protein>
<dbReference type="CDD" id="cd02980">
    <property type="entry name" value="TRX_Fd_family"/>
    <property type="match status" value="1"/>
</dbReference>
<evidence type="ECO:0000313" key="1">
    <source>
        <dbReference type="EMBL" id="MBE9041398.1"/>
    </source>
</evidence>
<dbReference type="Proteomes" id="UP000621799">
    <property type="component" value="Unassembled WGS sequence"/>
</dbReference>
<dbReference type="SUPFAM" id="SSF52833">
    <property type="entry name" value="Thioredoxin-like"/>
    <property type="match status" value="1"/>
</dbReference>
<dbReference type="PANTHER" id="PTHR47682">
    <property type="entry name" value="TETRATRICOPEPTIDE REPEAT (TPR)-CONTAINING PROTEIN"/>
    <property type="match status" value="1"/>
</dbReference>
<comment type="caution">
    <text evidence="1">The sequence shown here is derived from an EMBL/GenBank/DDBJ whole genome shotgun (WGS) entry which is preliminary data.</text>
</comment>
<dbReference type="InterPro" id="IPR036249">
    <property type="entry name" value="Thioredoxin-like_sf"/>
</dbReference>
<dbReference type="EMBL" id="JADEXN010000189">
    <property type="protein sequence ID" value="MBE9041398.1"/>
    <property type="molecule type" value="Genomic_DNA"/>
</dbReference>
<organism evidence="1 2">
    <name type="scientific">Zarconia navalis LEGE 11467</name>
    <dbReference type="NCBI Taxonomy" id="1828826"/>
    <lineage>
        <taxon>Bacteria</taxon>
        <taxon>Bacillati</taxon>
        <taxon>Cyanobacteriota</taxon>
        <taxon>Cyanophyceae</taxon>
        <taxon>Oscillatoriophycideae</taxon>
        <taxon>Oscillatoriales</taxon>
        <taxon>Oscillatoriales incertae sedis</taxon>
        <taxon>Zarconia</taxon>
        <taxon>Zarconia navalis</taxon>
    </lineage>
</organism>
<reference evidence="1" key="1">
    <citation type="submission" date="2020-10" db="EMBL/GenBank/DDBJ databases">
        <authorList>
            <person name="Castelo-Branco R."/>
            <person name="Eusebio N."/>
            <person name="Adriana R."/>
            <person name="Vieira A."/>
            <person name="Brugerolle De Fraissinette N."/>
            <person name="Rezende De Castro R."/>
            <person name="Schneider M.P."/>
            <person name="Vasconcelos V."/>
            <person name="Leao P.N."/>
        </authorList>
    </citation>
    <scope>NUCLEOTIDE SEQUENCE</scope>
    <source>
        <strain evidence="1">LEGE 11467</strain>
    </source>
</reference>
<accession>A0A928W032</accession>
<dbReference type="AlphaFoldDB" id="A0A928W032"/>